<accession>A0ABR3R747</accession>
<organism evidence="2 3">
    <name type="scientific">Nothophoma quercina</name>
    <dbReference type="NCBI Taxonomy" id="749835"/>
    <lineage>
        <taxon>Eukaryota</taxon>
        <taxon>Fungi</taxon>
        <taxon>Dikarya</taxon>
        <taxon>Ascomycota</taxon>
        <taxon>Pezizomycotina</taxon>
        <taxon>Dothideomycetes</taxon>
        <taxon>Pleosporomycetidae</taxon>
        <taxon>Pleosporales</taxon>
        <taxon>Pleosporineae</taxon>
        <taxon>Didymellaceae</taxon>
        <taxon>Nothophoma</taxon>
    </lineage>
</organism>
<comment type="caution">
    <text evidence="2">The sequence shown here is derived from an EMBL/GenBank/DDBJ whole genome shotgun (WGS) entry which is preliminary data.</text>
</comment>
<feature type="compositionally biased region" description="Basic and acidic residues" evidence="1">
    <location>
        <begin position="142"/>
        <end position="163"/>
    </location>
</feature>
<feature type="compositionally biased region" description="Basic and acidic residues" evidence="1">
    <location>
        <begin position="82"/>
        <end position="95"/>
    </location>
</feature>
<feature type="compositionally biased region" description="Basic residues" evidence="1">
    <location>
        <begin position="30"/>
        <end position="42"/>
    </location>
</feature>
<dbReference type="Proteomes" id="UP001521222">
    <property type="component" value="Unassembled WGS sequence"/>
</dbReference>
<evidence type="ECO:0000256" key="1">
    <source>
        <dbReference type="SAM" id="MobiDB-lite"/>
    </source>
</evidence>
<name>A0ABR3R747_9PLEO</name>
<proteinExistence type="predicted"/>
<feature type="region of interest" description="Disordered" evidence="1">
    <location>
        <begin position="226"/>
        <end position="281"/>
    </location>
</feature>
<feature type="region of interest" description="Disordered" evidence="1">
    <location>
        <begin position="25"/>
        <end position="120"/>
    </location>
</feature>
<feature type="region of interest" description="Disordered" evidence="1">
    <location>
        <begin position="139"/>
        <end position="196"/>
    </location>
</feature>
<protein>
    <submittedName>
        <fullName evidence="2">Uncharacterized protein</fullName>
    </submittedName>
</protein>
<evidence type="ECO:0000313" key="3">
    <source>
        <dbReference type="Proteomes" id="UP001521222"/>
    </source>
</evidence>
<keyword evidence="3" id="KW-1185">Reference proteome</keyword>
<dbReference type="EMBL" id="JAKIXB020000018">
    <property type="protein sequence ID" value="KAL1600266.1"/>
    <property type="molecule type" value="Genomic_DNA"/>
</dbReference>
<reference evidence="2 3" key="1">
    <citation type="submission" date="2024-02" db="EMBL/GenBank/DDBJ databases">
        <title>De novo assembly and annotation of 12 fungi associated with fruit tree decline syndrome in Ontario, Canada.</title>
        <authorList>
            <person name="Sulman M."/>
            <person name="Ellouze W."/>
            <person name="Ilyukhin E."/>
        </authorList>
    </citation>
    <scope>NUCLEOTIDE SEQUENCE [LARGE SCALE GENOMIC DNA]</scope>
    <source>
        <strain evidence="2 3">M97-236</strain>
    </source>
</reference>
<feature type="compositionally biased region" description="Acidic residues" evidence="1">
    <location>
        <begin position="386"/>
        <end position="401"/>
    </location>
</feature>
<gene>
    <name evidence="2" type="ORF">SLS59_005890</name>
</gene>
<feature type="region of interest" description="Disordered" evidence="1">
    <location>
        <begin position="470"/>
        <end position="502"/>
    </location>
</feature>
<sequence>MGIPVGWFIARDEAKEKDVLRVDVSGSRSPIRRRAPGNRPRRNYPPSAFDTDDTSRFANVLEHAPRLSHARTQLPPAPPVPELRERDLDRDELQSRSRSIGDGPADGERPLPALTPGFAPAGRRASRFEEIMDQARLAGQRAESRARHRIAAEDVDGPREARARSNWTVPERDWSIGRSPRRLPRGSPPASASGRRIELDDFVDAAPPPFPSRVLTWTSGRRHAPYARGARNATTLERTSYPSDDETAGNSTTNAVSHPPLRRVGHRRIADGPLPSSSLRESWSPISALDGLGDRERSNSVSSTSSNLPWQTFLSTVVPDPVAPTAESSFASAAASASFTASSSRASSSNSNSARSSNTALTVPSRRASRARGEDMSESFARACESSDEGESTASDTEDEATANPLSRRRMRPSYFADEPPSPRRYGRSVMDQGSDARRYVRSYYSDATSHGALYGLDRSDARSAQVDGLVDGPADEQQPESFATTIVDDDIPTTSPASPLDQELRDARSLLERLSRRDDIGDDFWASVGLTRSFADGVERVQERGRF</sequence>
<feature type="compositionally biased region" description="Polar residues" evidence="1">
    <location>
        <begin position="232"/>
        <end position="256"/>
    </location>
</feature>
<feature type="region of interest" description="Disordered" evidence="1">
    <location>
        <begin position="343"/>
        <end position="433"/>
    </location>
</feature>
<evidence type="ECO:0000313" key="2">
    <source>
        <dbReference type="EMBL" id="KAL1600266.1"/>
    </source>
</evidence>
<feature type="compositionally biased region" description="Low complexity" evidence="1">
    <location>
        <begin position="343"/>
        <end position="360"/>
    </location>
</feature>